<feature type="compositionally biased region" description="Basic and acidic residues" evidence="1">
    <location>
        <begin position="251"/>
        <end position="263"/>
    </location>
</feature>
<feature type="domain" description="Retrotransposon gag" evidence="2">
    <location>
        <begin position="329"/>
        <end position="400"/>
    </location>
</feature>
<reference evidence="3" key="1">
    <citation type="journal article" date="2019" name="Sci. Rep.">
        <title>Draft genome of Tanacetum cinerariifolium, the natural source of mosquito coil.</title>
        <authorList>
            <person name="Yamashiro T."/>
            <person name="Shiraishi A."/>
            <person name="Satake H."/>
            <person name="Nakayama K."/>
        </authorList>
    </citation>
    <scope>NUCLEOTIDE SEQUENCE</scope>
</reference>
<gene>
    <name evidence="3" type="ORF">Tci_245478</name>
</gene>
<evidence type="ECO:0000259" key="2">
    <source>
        <dbReference type="Pfam" id="PF03732"/>
    </source>
</evidence>
<dbReference type="AlphaFoldDB" id="A0A699GZB7"/>
<sequence>MRIFFSKWIFTFLCELKNSPRVLSNFDNGDTALLQPFDFMIHDLYWLFNEIGEQISDNNNGWLEEELEEEEEEEENEAMVNDEEDDAEIADADDVPITHVIQFGSKFHVEESSVSRDLLAGNSEVYAPGPMCYDLKSVHRGVKRLSKKMHNRYTTERKMAKKLRQDELRLSGQEFDITALDSAVKENRSKNSKMMRLITGLSREFIELKNQNKAEELSHAAMYTRGDEDVDTDAPRDIQPSKSHGSPQAAIRDERERVRREATRAGGPAGGLAAASMAQECSFTGFMKCGPTQFHRTEGAAGLIRWFEKTKNTFEISECAKGRKVKFSTATLHDRAFTWWISQVATLGREVANRRPWAKVKQMMTNEFCPTEEVQRLEDELRHLKLRDMNIAAYIERFTYRVSPSLSCSIGLILHNLYGLLVCYPVLHNGTNYLGVKS</sequence>
<comment type="caution">
    <text evidence="3">The sequence shown here is derived from an EMBL/GenBank/DDBJ whole genome shotgun (WGS) entry which is preliminary data.</text>
</comment>
<proteinExistence type="predicted"/>
<name>A0A699GZB7_TANCI</name>
<evidence type="ECO:0000313" key="3">
    <source>
        <dbReference type="EMBL" id="GEW73502.1"/>
    </source>
</evidence>
<feature type="region of interest" description="Disordered" evidence="1">
    <location>
        <begin position="225"/>
        <end position="271"/>
    </location>
</feature>
<organism evidence="3">
    <name type="scientific">Tanacetum cinerariifolium</name>
    <name type="common">Dalmatian daisy</name>
    <name type="synonym">Chrysanthemum cinerariifolium</name>
    <dbReference type="NCBI Taxonomy" id="118510"/>
    <lineage>
        <taxon>Eukaryota</taxon>
        <taxon>Viridiplantae</taxon>
        <taxon>Streptophyta</taxon>
        <taxon>Embryophyta</taxon>
        <taxon>Tracheophyta</taxon>
        <taxon>Spermatophyta</taxon>
        <taxon>Magnoliopsida</taxon>
        <taxon>eudicotyledons</taxon>
        <taxon>Gunneridae</taxon>
        <taxon>Pentapetalae</taxon>
        <taxon>asterids</taxon>
        <taxon>campanulids</taxon>
        <taxon>Asterales</taxon>
        <taxon>Asteraceae</taxon>
        <taxon>Asteroideae</taxon>
        <taxon>Anthemideae</taxon>
        <taxon>Anthemidinae</taxon>
        <taxon>Tanacetum</taxon>
    </lineage>
</organism>
<dbReference type="Pfam" id="PF03732">
    <property type="entry name" value="Retrotrans_gag"/>
    <property type="match status" value="1"/>
</dbReference>
<protein>
    <recommendedName>
        <fullName evidence="2">Retrotransposon gag domain-containing protein</fullName>
    </recommendedName>
</protein>
<accession>A0A699GZB7</accession>
<dbReference type="EMBL" id="BKCJ010071477">
    <property type="protein sequence ID" value="GEW73502.1"/>
    <property type="molecule type" value="Genomic_DNA"/>
</dbReference>
<evidence type="ECO:0000256" key="1">
    <source>
        <dbReference type="SAM" id="MobiDB-lite"/>
    </source>
</evidence>
<dbReference type="InterPro" id="IPR005162">
    <property type="entry name" value="Retrotrans_gag_dom"/>
</dbReference>